<name>A0A5N5TL86_9CRUS</name>
<sequence>MMFCLTYVRETLLMISVKLFLTVERIHELWVGPPNGITEAELDLLEEKYSSCHRLVANFLSALASVKFCPLGTKYYRLISLELKYTYLSFNFNVLNAFRF</sequence>
<proteinExistence type="predicted"/>
<evidence type="ECO:0000313" key="1">
    <source>
        <dbReference type="EMBL" id="KAB7506937.1"/>
    </source>
</evidence>
<evidence type="ECO:0000313" key="2">
    <source>
        <dbReference type="Proteomes" id="UP000326759"/>
    </source>
</evidence>
<dbReference type="AlphaFoldDB" id="A0A5N5TL86"/>
<keyword evidence="2" id="KW-1185">Reference proteome</keyword>
<accession>A0A5N5TL86</accession>
<dbReference type="EMBL" id="SEYY01000584">
    <property type="protein sequence ID" value="KAB7506937.1"/>
    <property type="molecule type" value="Genomic_DNA"/>
</dbReference>
<comment type="caution">
    <text evidence="1">The sequence shown here is derived from an EMBL/GenBank/DDBJ whole genome shotgun (WGS) entry which is preliminary data.</text>
</comment>
<dbReference type="OrthoDB" id="6344705at2759"/>
<gene>
    <name evidence="1" type="ORF">Anas_08518</name>
</gene>
<organism evidence="1 2">
    <name type="scientific">Armadillidium nasatum</name>
    <dbReference type="NCBI Taxonomy" id="96803"/>
    <lineage>
        <taxon>Eukaryota</taxon>
        <taxon>Metazoa</taxon>
        <taxon>Ecdysozoa</taxon>
        <taxon>Arthropoda</taxon>
        <taxon>Crustacea</taxon>
        <taxon>Multicrustacea</taxon>
        <taxon>Malacostraca</taxon>
        <taxon>Eumalacostraca</taxon>
        <taxon>Peracarida</taxon>
        <taxon>Isopoda</taxon>
        <taxon>Oniscidea</taxon>
        <taxon>Crinocheta</taxon>
        <taxon>Armadillidiidae</taxon>
        <taxon>Armadillidium</taxon>
    </lineage>
</organism>
<dbReference type="Proteomes" id="UP000326759">
    <property type="component" value="Unassembled WGS sequence"/>
</dbReference>
<protein>
    <submittedName>
        <fullName evidence="1">Uncharacterized protein</fullName>
    </submittedName>
</protein>
<reference evidence="1 2" key="1">
    <citation type="journal article" date="2019" name="PLoS Biol.">
        <title>Sex chromosomes control vertical transmission of feminizing Wolbachia symbionts in an isopod.</title>
        <authorList>
            <person name="Becking T."/>
            <person name="Chebbi M.A."/>
            <person name="Giraud I."/>
            <person name="Moumen B."/>
            <person name="Laverre T."/>
            <person name="Caubet Y."/>
            <person name="Peccoud J."/>
            <person name="Gilbert C."/>
            <person name="Cordaux R."/>
        </authorList>
    </citation>
    <scope>NUCLEOTIDE SEQUENCE [LARGE SCALE GENOMIC DNA]</scope>
    <source>
        <strain evidence="1">ANa2</strain>
        <tissue evidence="1">Whole body excluding digestive tract and cuticle</tissue>
    </source>
</reference>